<keyword evidence="2" id="KW-0732">Signal</keyword>
<evidence type="ECO:0000256" key="1">
    <source>
        <dbReference type="SAM" id="Phobius"/>
    </source>
</evidence>
<evidence type="ECO:0000256" key="2">
    <source>
        <dbReference type="SAM" id="SignalP"/>
    </source>
</evidence>
<reference evidence="3 4" key="1">
    <citation type="submission" date="2016-04" db="EMBL/GenBank/DDBJ databases">
        <title>Deep-sea bacteria in the southern Pacific.</title>
        <authorList>
            <person name="Tang K."/>
        </authorList>
    </citation>
    <scope>NUCLEOTIDE SEQUENCE [LARGE SCALE GENOMIC DNA]</scope>
    <source>
        <strain evidence="3 4">JLT2014</strain>
    </source>
</reference>
<protein>
    <submittedName>
        <fullName evidence="3">Urease accessory protein</fullName>
    </submittedName>
</protein>
<feature type="transmembrane region" description="Helical" evidence="1">
    <location>
        <begin position="95"/>
        <end position="128"/>
    </location>
</feature>
<gene>
    <name evidence="3" type="ORF">Ga0080574_TMP3345</name>
</gene>
<keyword evidence="4" id="KW-1185">Reference proteome</keyword>
<dbReference type="InterPro" id="IPR007038">
    <property type="entry name" value="HupE_UreJ"/>
</dbReference>
<dbReference type="OrthoDB" id="9808192at2"/>
<keyword evidence="1" id="KW-0812">Transmembrane</keyword>
<dbReference type="STRING" id="1250539.Ga0080574_TMP3345"/>
<feature type="signal peptide" evidence="2">
    <location>
        <begin position="1"/>
        <end position="20"/>
    </location>
</feature>
<keyword evidence="1" id="KW-1133">Transmembrane helix</keyword>
<feature type="chain" id="PRO_5013360794" evidence="2">
    <location>
        <begin position="21"/>
        <end position="190"/>
    </location>
</feature>
<dbReference type="AlphaFoldDB" id="A0A1P8UWA6"/>
<dbReference type="EMBL" id="CP015093">
    <property type="protein sequence ID" value="APZ53679.1"/>
    <property type="molecule type" value="Genomic_DNA"/>
</dbReference>
<organism evidence="3 4">
    <name type="scientific">Salipiger abyssi</name>
    <dbReference type="NCBI Taxonomy" id="1250539"/>
    <lineage>
        <taxon>Bacteria</taxon>
        <taxon>Pseudomonadati</taxon>
        <taxon>Pseudomonadota</taxon>
        <taxon>Alphaproteobacteria</taxon>
        <taxon>Rhodobacterales</taxon>
        <taxon>Roseobacteraceae</taxon>
        <taxon>Salipiger</taxon>
    </lineage>
</organism>
<dbReference type="Pfam" id="PF04955">
    <property type="entry name" value="HupE_UreJ"/>
    <property type="match status" value="1"/>
</dbReference>
<evidence type="ECO:0000313" key="4">
    <source>
        <dbReference type="Proteomes" id="UP000187059"/>
    </source>
</evidence>
<feature type="transmembrane region" description="Helical" evidence="1">
    <location>
        <begin position="44"/>
        <end position="63"/>
    </location>
</feature>
<evidence type="ECO:0000313" key="3">
    <source>
        <dbReference type="EMBL" id="APZ53679.1"/>
    </source>
</evidence>
<proteinExistence type="predicted"/>
<dbReference type="RefSeq" id="WP_076702417.1">
    <property type="nucleotide sequence ID" value="NZ_CP015093.1"/>
</dbReference>
<feature type="transmembrane region" description="Helical" evidence="1">
    <location>
        <begin position="140"/>
        <end position="165"/>
    </location>
</feature>
<keyword evidence="1" id="KW-0472">Membrane</keyword>
<feature type="transmembrane region" description="Helical" evidence="1">
    <location>
        <begin position="171"/>
        <end position="189"/>
    </location>
</feature>
<dbReference type="PIRSF" id="PIRSF016919">
    <property type="entry name" value="HupE_UreJ"/>
    <property type="match status" value="1"/>
</dbReference>
<dbReference type="Proteomes" id="UP000187059">
    <property type="component" value="Chromosome"/>
</dbReference>
<dbReference type="KEGG" id="paby:Ga0080574_TMP3345"/>
<accession>A0A1P8UWA6</accession>
<name>A0A1P8UWA6_9RHOB</name>
<sequence length="190" mass="18795" precursor="true">MKRLSLILAPALLTASPALAHLNPGEHGSFAAGFTHPVFGADHVLAMVSVGLWAALLGGRAIWMLPVSFVAAMCAGFVMALAGLALPFVEPAILASVMVLGVAVALAARVPAGLGAAVVAVFALFHGFAHGTEIGGATALSYLGGFTIATALLHAAGLALGLALTRWLSPALTRALGAAVAALGVTLAMG</sequence>
<feature type="transmembrane region" description="Helical" evidence="1">
    <location>
        <begin position="70"/>
        <end position="89"/>
    </location>
</feature>